<evidence type="ECO:0008006" key="5">
    <source>
        <dbReference type="Google" id="ProtNLM"/>
    </source>
</evidence>
<name>A0A4T3F772_9SPHN</name>
<feature type="chain" id="PRO_5020506468" description="Adhesin" evidence="2">
    <location>
        <begin position="28"/>
        <end position="209"/>
    </location>
</feature>
<organism evidence="3 4">
    <name type="scientific">Alteraurantiacibacter aquimixticola</name>
    <dbReference type="NCBI Taxonomy" id="2489173"/>
    <lineage>
        <taxon>Bacteria</taxon>
        <taxon>Pseudomonadati</taxon>
        <taxon>Pseudomonadota</taxon>
        <taxon>Alphaproteobacteria</taxon>
        <taxon>Sphingomonadales</taxon>
        <taxon>Erythrobacteraceae</taxon>
        <taxon>Alteraurantiacibacter</taxon>
    </lineage>
</organism>
<dbReference type="Proteomes" id="UP000309389">
    <property type="component" value="Unassembled WGS sequence"/>
</dbReference>
<accession>A0A4T3F772</accession>
<gene>
    <name evidence="3" type="ORF">E5222_03610</name>
</gene>
<proteinExistence type="predicted"/>
<keyword evidence="4" id="KW-1185">Reference proteome</keyword>
<dbReference type="RefSeq" id="WP_136692338.1">
    <property type="nucleotide sequence ID" value="NZ_SSHH01000001.1"/>
</dbReference>
<feature type="signal peptide" evidence="2">
    <location>
        <begin position="1"/>
        <end position="27"/>
    </location>
</feature>
<comment type="caution">
    <text evidence="3">The sequence shown here is derived from an EMBL/GenBank/DDBJ whole genome shotgun (WGS) entry which is preliminary data.</text>
</comment>
<keyword evidence="2" id="KW-0732">Signal</keyword>
<evidence type="ECO:0000313" key="3">
    <source>
        <dbReference type="EMBL" id="TIX51552.1"/>
    </source>
</evidence>
<sequence>MNHLNILHAAALAALIPALGAASAVQAQDEPPVQETLQDEAIVEAGQFSGTSGRLAVNMAAGDGNQQAGSAALAIGEVAIASENVVQHGMDAAGDRATAVTISGDAFSGNSGLVSLNVTAGSNNQSANLASLAIGQSGALTDQLLEQSRAPTEPYGGTETASAHRNDSVSVSDDAFSGGSGLFQTNLIGGERNSSANTFSLTVLAGGQP</sequence>
<dbReference type="AlphaFoldDB" id="A0A4T3F772"/>
<evidence type="ECO:0000256" key="2">
    <source>
        <dbReference type="SAM" id="SignalP"/>
    </source>
</evidence>
<dbReference type="OrthoDB" id="7596140at2"/>
<feature type="region of interest" description="Disordered" evidence="1">
    <location>
        <begin position="149"/>
        <end position="172"/>
    </location>
</feature>
<dbReference type="EMBL" id="SSHH01000001">
    <property type="protein sequence ID" value="TIX51552.1"/>
    <property type="molecule type" value="Genomic_DNA"/>
</dbReference>
<evidence type="ECO:0000256" key="1">
    <source>
        <dbReference type="SAM" id="MobiDB-lite"/>
    </source>
</evidence>
<evidence type="ECO:0000313" key="4">
    <source>
        <dbReference type="Proteomes" id="UP000309389"/>
    </source>
</evidence>
<protein>
    <recommendedName>
        <fullName evidence="5">Adhesin</fullName>
    </recommendedName>
</protein>
<reference evidence="3 4" key="1">
    <citation type="submission" date="2019-04" db="EMBL/GenBank/DDBJ databases">
        <title>Altererythrobacter aquimixticola sp. nov., isolated from sediment of junction between the ocean and a freshwater spring.</title>
        <authorList>
            <person name="Yoon J.-H."/>
        </authorList>
    </citation>
    <scope>NUCLEOTIDE SEQUENCE [LARGE SCALE GENOMIC DNA]</scope>
    <source>
        <strain evidence="3 4">SSKS-13</strain>
    </source>
</reference>